<reference evidence="3 4" key="1">
    <citation type="submission" date="2019-01" db="EMBL/GenBank/DDBJ databases">
        <title>Sinorhodobacter populi sp. nov. isolated from the symptomatic bark tissue of Populus euramericana canker.</title>
        <authorList>
            <person name="Xu G."/>
        </authorList>
    </citation>
    <scope>NUCLEOTIDE SEQUENCE [LARGE SCALE GENOMIC DNA]</scope>
    <source>
        <strain evidence="3 4">07D10-4-3</strain>
    </source>
</reference>
<organism evidence="3 4">
    <name type="scientific">Paenirhodobacter populi</name>
    <dbReference type="NCBI Taxonomy" id="2306993"/>
    <lineage>
        <taxon>Bacteria</taxon>
        <taxon>Pseudomonadati</taxon>
        <taxon>Pseudomonadota</taxon>
        <taxon>Alphaproteobacteria</taxon>
        <taxon>Rhodobacterales</taxon>
        <taxon>Rhodobacter group</taxon>
        <taxon>Paenirhodobacter</taxon>
    </lineage>
</organism>
<reference evidence="3 4" key="2">
    <citation type="submission" date="2019-01" db="EMBL/GenBank/DDBJ databases">
        <authorList>
            <person name="Li Y."/>
        </authorList>
    </citation>
    <scope>NUCLEOTIDE SEQUENCE [LARGE SCALE GENOMIC DNA]</scope>
    <source>
        <strain evidence="3 4">07D10-4-3</strain>
    </source>
</reference>
<evidence type="ECO:0000256" key="2">
    <source>
        <dbReference type="SAM" id="SignalP"/>
    </source>
</evidence>
<evidence type="ECO:0000256" key="1">
    <source>
        <dbReference type="SAM" id="Phobius"/>
    </source>
</evidence>
<name>A0A443KAR2_9RHOB</name>
<keyword evidence="1" id="KW-1133">Transmembrane helix</keyword>
<evidence type="ECO:0008006" key="5">
    <source>
        <dbReference type="Google" id="ProtNLM"/>
    </source>
</evidence>
<keyword evidence="2" id="KW-0732">Signal</keyword>
<keyword evidence="1" id="KW-0812">Transmembrane</keyword>
<proteinExistence type="predicted"/>
<dbReference type="RefSeq" id="WP_128232907.1">
    <property type="nucleotide sequence ID" value="NZ_SAUY01000018.1"/>
</dbReference>
<comment type="caution">
    <text evidence="3">The sequence shown here is derived from an EMBL/GenBank/DDBJ whole genome shotgun (WGS) entry which is preliminary data.</text>
</comment>
<dbReference type="Proteomes" id="UP000284451">
    <property type="component" value="Unassembled WGS sequence"/>
</dbReference>
<gene>
    <name evidence="3" type="ORF">D2T29_13790</name>
</gene>
<protein>
    <recommendedName>
        <fullName evidence="5">VPLPA-CTERM sorting domain-containing protein</fullName>
    </recommendedName>
</protein>
<feature type="chain" id="PRO_5019010457" description="VPLPA-CTERM sorting domain-containing protein" evidence="2">
    <location>
        <begin position="24"/>
        <end position="163"/>
    </location>
</feature>
<feature type="transmembrane region" description="Helical" evidence="1">
    <location>
        <begin position="136"/>
        <end position="156"/>
    </location>
</feature>
<sequence>MIMKMHVLAATAFAAILPFAAQAATVTSGFNYDVAVLTPSTGSYSVTYEVGDSSWDISPVSFTANGVWSDIQEVTITFSNDPGTIYSLWTQGEGSTATLVADGFTTSDDFIITYLYSGAGVVLATATFTATELPAVPVPAAGVLLVSALAGLGVAAKRRRNKA</sequence>
<evidence type="ECO:0000313" key="3">
    <source>
        <dbReference type="EMBL" id="RWR29850.1"/>
    </source>
</evidence>
<evidence type="ECO:0000313" key="4">
    <source>
        <dbReference type="Proteomes" id="UP000284451"/>
    </source>
</evidence>
<feature type="signal peptide" evidence="2">
    <location>
        <begin position="1"/>
        <end position="23"/>
    </location>
</feature>
<keyword evidence="1" id="KW-0472">Membrane</keyword>
<dbReference type="AlphaFoldDB" id="A0A443KAR2"/>
<accession>A0A443KAR2</accession>
<dbReference type="EMBL" id="SAUY01000018">
    <property type="protein sequence ID" value="RWR29850.1"/>
    <property type="molecule type" value="Genomic_DNA"/>
</dbReference>